<dbReference type="AlphaFoldDB" id="A0A8B9R6Z1"/>
<feature type="region of interest" description="Disordered" evidence="1">
    <location>
        <begin position="70"/>
        <end position="91"/>
    </location>
</feature>
<sequence length="162" mass="17875">GFKGNWAGPWVPLRLALAGAWHALRGRSLGQFPRVLRVLEAVGRAAPAALHFRHWARLRLGLQAAVSTPPPPFQHPLRHARWPTPDPSTRGPQDLELVEGAQENFRQLVLELLGDSRRRASYLEVGAPHMDQRCLPVLGPGSRSVWVLGPSPLVPWGPPSRT</sequence>
<reference evidence="3" key="3">
    <citation type="submission" date="2025-09" db="UniProtKB">
        <authorList>
            <consortium name="Ensembl"/>
        </authorList>
    </citation>
    <scope>IDENTIFICATION</scope>
</reference>
<proteinExistence type="predicted"/>
<evidence type="ECO:0000313" key="3">
    <source>
        <dbReference type="Ensembl" id="ENSAPLP00020004080.1"/>
    </source>
</evidence>
<dbReference type="GO" id="GO:0070187">
    <property type="term" value="C:shelterin complex"/>
    <property type="evidence" value="ECO:0007669"/>
    <property type="project" value="InterPro"/>
</dbReference>
<dbReference type="Pfam" id="PF14973">
    <property type="entry name" value="TINF2_N"/>
    <property type="match status" value="1"/>
</dbReference>
<dbReference type="InterPro" id="IPR029400">
    <property type="entry name" value="TINF2_N"/>
</dbReference>
<evidence type="ECO:0000256" key="1">
    <source>
        <dbReference type="SAM" id="MobiDB-lite"/>
    </source>
</evidence>
<dbReference type="PANTHER" id="PTHR15512">
    <property type="entry name" value="TERF1-INTERACTING NUCLEAR FACTOR 2"/>
    <property type="match status" value="1"/>
</dbReference>
<dbReference type="GO" id="GO:0042162">
    <property type="term" value="F:telomeric DNA binding"/>
    <property type="evidence" value="ECO:0007669"/>
    <property type="project" value="TreeGrafter"/>
</dbReference>
<dbReference type="GO" id="GO:0016233">
    <property type="term" value="P:telomere capping"/>
    <property type="evidence" value="ECO:0007669"/>
    <property type="project" value="InterPro"/>
</dbReference>
<dbReference type="InterPro" id="IPR039098">
    <property type="entry name" value="TINF2"/>
</dbReference>
<protein>
    <recommendedName>
        <fullName evidence="2">TERF1-interacting nuclear factor 2 N-terminal domain-containing protein</fullName>
    </recommendedName>
</protein>
<dbReference type="Ensembl" id="ENSAPLT00020004399.1">
    <property type="protein sequence ID" value="ENSAPLP00020004080.1"/>
    <property type="gene ID" value="ENSAPLG00020003027.1"/>
</dbReference>
<organism evidence="3 4">
    <name type="scientific">Anas platyrhynchos</name>
    <name type="common">Mallard</name>
    <name type="synonym">Anas boschas</name>
    <dbReference type="NCBI Taxonomy" id="8839"/>
    <lineage>
        <taxon>Eukaryota</taxon>
        <taxon>Metazoa</taxon>
        <taxon>Chordata</taxon>
        <taxon>Craniata</taxon>
        <taxon>Vertebrata</taxon>
        <taxon>Euteleostomi</taxon>
        <taxon>Archelosauria</taxon>
        <taxon>Archosauria</taxon>
        <taxon>Dinosauria</taxon>
        <taxon>Saurischia</taxon>
        <taxon>Theropoda</taxon>
        <taxon>Coelurosauria</taxon>
        <taxon>Aves</taxon>
        <taxon>Neognathae</taxon>
        <taxon>Galloanserae</taxon>
        <taxon>Anseriformes</taxon>
        <taxon>Anatidae</taxon>
        <taxon>Anatinae</taxon>
        <taxon>Anas</taxon>
    </lineage>
</organism>
<evidence type="ECO:0000259" key="2">
    <source>
        <dbReference type="Pfam" id="PF14973"/>
    </source>
</evidence>
<accession>A0A8B9R6Z1</accession>
<evidence type="ECO:0000313" key="4">
    <source>
        <dbReference type="Proteomes" id="UP000694400"/>
    </source>
</evidence>
<reference evidence="3" key="1">
    <citation type="submission" date="2019-08" db="EMBL/GenBank/DDBJ databases">
        <title>Three high-quality genomes provides insights into domestication of ducks.</title>
        <authorList>
            <person name="Hou Z.C."/>
            <person name="Zhu F."/>
            <person name="Yin Z.T."/>
            <person name="Zhang F."/>
        </authorList>
    </citation>
    <scope>NUCLEOTIDE SEQUENCE [LARGE SCALE GENOMIC DNA]</scope>
</reference>
<feature type="domain" description="TERF1-interacting nuclear factor 2 N-terminal" evidence="2">
    <location>
        <begin position="21"/>
        <end position="66"/>
    </location>
</feature>
<dbReference type="GO" id="GO:1904356">
    <property type="term" value="P:regulation of telomere maintenance via telomere lengthening"/>
    <property type="evidence" value="ECO:0007669"/>
    <property type="project" value="TreeGrafter"/>
</dbReference>
<dbReference type="Proteomes" id="UP000694400">
    <property type="component" value="Chromosome 40"/>
</dbReference>
<name>A0A8B9R6Z1_ANAPL</name>
<dbReference type="PANTHER" id="PTHR15512:SF0">
    <property type="entry name" value="TERF1-INTERACTING NUCLEAR FACTOR 2"/>
    <property type="match status" value="1"/>
</dbReference>
<reference evidence="3" key="2">
    <citation type="submission" date="2025-08" db="UniProtKB">
        <authorList>
            <consortium name="Ensembl"/>
        </authorList>
    </citation>
    <scope>IDENTIFICATION</scope>
</reference>